<name>A0ABS8Z1B7_9PSEU</name>
<dbReference type="RefSeq" id="WP_233722788.1">
    <property type="nucleotide sequence ID" value="NZ_JAJVCN010000001.1"/>
</dbReference>
<evidence type="ECO:0000313" key="2">
    <source>
        <dbReference type="Proteomes" id="UP001521150"/>
    </source>
</evidence>
<protein>
    <submittedName>
        <fullName evidence="1">Uncharacterized protein</fullName>
    </submittedName>
</protein>
<evidence type="ECO:0000313" key="1">
    <source>
        <dbReference type="EMBL" id="MCE7001731.1"/>
    </source>
</evidence>
<keyword evidence="2" id="KW-1185">Reference proteome</keyword>
<sequence length="81" mass="9007">MDERSKRGPWTHTVLSLIAAKPVVRAPDLLTCLSRETVSIDVATFKADVRKLKELGLTESLEVGYRLSPRGQAIVDEQRTS</sequence>
<accession>A0ABS8Z1B7</accession>
<reference evidence="1 2" key="1">
    <citation type="submission" date="2021-12" db="EMBL/GenBank/DDBJ databases">
        <title>Genome sequence of Kibdelosporangium philippinense ATCC 49844.</title>
        <authorList>
            <person name="Fedorov E.A."/>
            <person name="Omeragic M."/>
            <person name="Shalygina K.F."/>
            <person name="Maclea K.S."/>
        </authorList>
    </citation>
    <scope>NUCLEOTIDE SEQUENCE [LARGE SCALE GENOMIC DNA]</scope>
    <source>
        <strain evidence="1 2">ATCC 49844</strain>
    </source>
</reference>
<organism evidence="1 2">
    <name type="scientific">Kibdelosporangium philippinense</name>
    <dbReference type="NCBI Taxonomy" id="211113"/>
    <lineage>
        <taxon>Bacteria</taxon>
        <taxon>Bacillati</taxon>
        <taxon>Actinomycetota</taxon>
        <taxon>Actinomycetes</taxon>
        <taxon>Pseudonocardiales</taxon>
        <taxon>Pseudonocardiaceae</taxon>
        <taxon>Kibdelosporangium</taxon>
    </lineage>
</organism>
<dbReference type="Proteomes" id="UP001521150">
    <property type="component" value="Unassembled WGS sequence"/>
</dbReference>
<comment type="caution">
    <text evidence="1">The sequence shown here is derived from an EMBL/GenBank/DDBJ whole genome shotgun (WGS) entry which is preliminary data.</text>
</comment>
<gene>
    <name evidence="1" type="ORF">LWC34_02575</name>
</gene>
<dbReference type="EMBL" id="JAJVCN010000001">
    <property type="protein sequence ID" value="MCE7001731.1"/>
    <property type="molecule type" value="Genomic_DNA"/>
</dbReference>
<proteinExistence type="predicted"/>